<comment type="caution">
    <text evidence="1">The sequence shown here is derived from an EMBL/GenBank/DDBJ whole genome shotgun (WGS) entry which is preliminary data.</text>
</comment>
<protein>
    <submittedName>
        <fullName evidence="1">Uncharacterized protein</fullName>
    </submittedName>
</protein>
<organism evidence="1 2">
    <name type="scientific">Neobacillus niacini</name>
    <dbReference type="NCBI Taxonomy" id="86668"/>
    <lineage>
        <taxon>Bacteria</taxon>
        <taxon>Bacillati</taxon>
        <taxon>Bacillota</taxon>
        <taxon>Bacilli</taxon>
        <taxon>Bacillales</taxon>
        <taxon>Bacillaceae</taxon>
        <taxon>Neobacillus</taxon>
    </lineage>
</organism>
<reference evidence="2" key="1">
    <citation type="submission" date="2020-07" db="EMBL/GenBank/DDBJ databases">
        <authorList>
            <person name="Partida-Martinez L."/>
            <person name="Huntemann M."/>
            <person name="Clum A."/>
            <person name="Wang J."/>
            <person name="Palaniappan K."/>
            <person name="Ritter S."/>
            <person name="Chen I.-M."/>
            <person name="Stamatis D."/>
            <person name="Reddy T."/>
            <person name="O'Malley R."/>
            <person name="Daum C."/>
            <person name="Shapiro N."/>
            <person name="Ivanova N."/>
            <person name="Kyrpides N."/>
            <person name="Woyke T."/>
        </authorList>
    </citation>
    <scope>NUCLEOTIDE SEQUENCE [LARGE SCALE GENOMIC DNA]</scope>
    <source>
        <strain evidence="2">AT2.8</strain>
    </source>
</reference>
<name>A0A852T3R0_9BACI</name>
<reference evidence="2" key="2">
    <citation type="submission" date="2020-08" db="EMBL/GenBank/DDBJ databases">
        <title>The Agave Microbiome: Exploring the role of microbial communities in plant adaptations to desert environments.</title>
        <authorList>
            <person name="Partida-Martinez L.P."/>
        </authorList>
    </citation>
    <scope>NUCLEOTIDE SEQUENCE [LARGE SCALE GENOMIC DNA]</scope>
    <source>
        <strain evidence="2">AT2.8</strain>
    </source>
</reference>
<evidence type="ECO:0000313" key="1">
    <source>
        <dbReference type="EMBL" id="NYE03312.1"/>
    </source>
</evidence>
<proteinExistence type="predicted"/>
<dbReference type="Proteomes" id="UP000548423">
    <property type="component" value="Unassembled WGS sequence"/>
</dbReference>
<gene>
    <name evidence="1" type="ORF">F4694_000031</name>
</gene>
<dbReference type="EMBL" id="JACCBX010000001">
    <property type="protein sequence ID" value="NYE03312.1"/>
    <property type="molecule type" value="Genomic_DNA"/>
</dbReference>
<evidence type="ECO:0000313" key="2">
    <source>
        <dbReference type="Proteomes" id="UP000548423"/>
    </source>
</evidence>
<accession>A0A852T3R0</accession>
<dbReference type="AlphaFoldDB" id="A0A852T3R0"/>
<sequence length="65" mass="7271">MNLTIKKCLECGGTSFTQASDHKCFRSIEKSFTKGTVENYIVCLTCGEILSIYILHPGKLKYGNH</sequence>